<organism evidence="6 7">
    <name type="scientific">Perca fluviatilis</name>
    <name type="common">European perch</name>
    <dbReference type="NCBI Taxonomy" id="8168"/>
    <lineage>
        <taxon>Eukaryota</taxon>
        <taxon>Metazoa</taxon>
        <taxon>Chordata</taxon>
        <taxon>Craniata</taxon>
        <taxon>Vertebrata</taxon>
        <taxon>Euteleostomi</taxon>
        <taxon>Actinopterygii</taxon>
        <taxon>Neopterygii</taxon>
        <taxon>Teleostei</taxon>
        <taxon>Neoteleostei</taxon>
        <taxon>Acanthomorphata</taxon>
        <taxon>Eupercaria</taxon>
        <taxon>Perciformes</taxon>
        <taxon>Percoidei</taxon>
        <taxon>Percidae</taxon>
        <taxon>Percinae</taxon>
        <taxon>Perca</taxon>
    </lineage>
</organism>
<dbReference type="InterPro" id="IPR005326">
    <property type="entry name" value="Plectin_eS10_N"/>
</dbReference>
<accession>A0A6A5FD96</accession>
<dbReference type="Proteomes" id="UP000465112">
    <property type="component" value="Chromosome 7"/>
</dbReference>
<comment type="caution">
    <text evidence="6">The sequence shown here is derived from an EMBL/GenBank/DDBJ whole genome shotgun (WGS) entry which is preliminary data.</text>
</comment>
<feature type="compositionally biased region" description="Polar residues" evidence="4">
    <location>
        <begin position="215"/>
        <end position="229"/>
    </location>
</feature>
<feature type="compositionally biased region" description="Basic and acidic residues" evidence="4">
    <location>
        <begin position="760"/>
        <end position="774"/>
    </location>
</feature>
<feature type="compositionally biased region" description="Low complexity" evidence="4">
    <location>
        <begin position="1082"/>
        <end position="1095"/>
    </location>
</feature>
<evidence type="ECO:0000256" key="4">
    <source>
        <dbReference type="SAM" id="MobiDB-lite"/>
    </source>
</evidence>
<feature type="compositionally biased region" description="Basic and acidic residues" evidence="4">
    <location>
        <begin position="1187"/>
        <end position="1197"/>
    </location>
</feature>
<gene>
    <name evidence="6" type="ORF">PFLUV_G00081060</name>
</gene>
<feature type="domain" description="Plectin/eS10 N-terminal" evidence="5">
    <location>
        <begin position="7"/>
        <end position="99"/>
    </location>
</feature>
<evidence type="ECO:0000256" key="2">
    <source>
        <dbReference type="ARBA" id="ARBA00022980"/>
    </source>
</evidence>
<evidence type="ECO:0000259" key="5">
    <source>
        <dbReference type="Pfam" id="PF03501"/>
    </source>
</evidence>
<protein>
    <recommendedName>
        <fullName evidence="5">Plectin/eS10 N-terminal domain-containing protein</fullName>
    </recommendedName>
</protein>
<comment type="similarity">
    <text evidence="1">Belongs to the eukaryotic ribosomal protein eS10 family.</text>
</comment>
<feature type="compositionally biased region" description="Polar residues" evidence="4">
    <location>
        <begin position="873"/>
        <end position="889"/>
    </location>
</feature>
<feature type="compositionally biased region" description="Low complexity" evidence="4">
    <location>
        <begin position="1005"/>
        <end position="1034"/>
    </location>
</feature>
<evidence type="ECO:0000256" key="1">
    <source>
        <dbReference type="ARBA" id="ARBA00007278"/>
    </source>
</evidence>
<dbReference type="EMBL" id="VHII01000007">
    <property type="protein sequence ID" value="KAF1387553.1"/>
    <property type="molecule type" value="Genomic_DNA"/>
</dbReference>
<evidence type="ECO:0000313" key="7">
    <source>
        <dbReference type="Proteomes" id="UP000465112"/>
    </source>
</evidence>
<feature type="compositionally biased region" description="Basic and acidic residues" evidence="4">
    <location>
        <begin position="822"/>
        <end position="842"/>
    </location>
</feature>
<feature type="region of interest" description="Disordered" evidence="4">
    <location>
        <begin position="1130"/>
        <end position="1153"/>
    </location>
</feature>
<dbReference type="AlphaFoldDB" id="A0A6A5FD96"/>
<dbReference type="PANTHER" id="PTHR12146">
    <property type="entry name" value="40S RIBOSOMAL PROTEIN S10"/>
    <property type="match status" value="1"/>
</dbReference>
<evidence type="ECO:0000313" key="6">
    <source>
        <dbReference type="EMBL" id="KAF1387553.1"/>
    </source>
</evidence>
<sequence>MVAGMLMPLRELRAIYEVLFKDGVMVAKKDKRPQTKHPEIEGVSNLQVIRAMGSLKSRGYVKETFAWRHFYWYLTNEGIVYLRDYLHLPPEIVPASLQRIRKTAATLVVAHRARVQSVEGPTSYVPKPGRRGESESQESLSERQGYRHRMMGPGEKESYTDRTPRFRGRPLAAEPLRPKAAWEVEDQPQPLSRRGDNFRSEAAMMEESRLKRVSRQQPDVSSEKPVTTSQERRVTEVQKQKAPMSVQSQTAAWKQDASQTTVTSKSSKTALPLTVAAVAAATGAATSKIQAEPSSAKTNKEKLKIADEKASMKARKMVTSNSVITTLPATELKEEKTQKVTVAPIKSAELKATAERTPDNRKAQAVITVAAAQETSKLLTATATSTPAIPKPANKDVKEEKTQKVIVDAVRSAEVKPSAKTATDNMKAQAVITMETSKLLTDTDPSTTFITVRKDVKEEKIKRAKVNGESVKPVEVKTQVESKIDHEKDKKTAKGTVTQETTKPLLGSTTGEPVLSTDAVKEICKVKVTQKPIDARVTSVNLSAKPKTDEAPPKTSMVESSILEVKTTITSTTLSAPMTNAEDAKPVKGGATVTETIKKWEKTEIITKQEKTNIKVTAHVKKDEKQVPEEVLNVSEKGATLAQNDSSSPQLNQNVATTEEAMETKQVVEGSSKSKRKKKKSPGEIPKSINAEELPDSKSEKEKPCKDKPPEEVAEKPLQPTPLITSEPLTVCTSMKTEGPVEGNKTQAKIAIDGGKIKKQTHEKPIMEIPKQTEDQSISEVASLPLDQIPAVPPMELPDDAQVKATLEESNVSKITHGPICSKDKLNAKLPHTEPVKSEEMTKVETVTVQKITQVELIQASPKPEGKSPASAPESQKPTVETKSLTNKGQAAEESSKGKKKGKGKKHAAVLDAVSAKPEAEALPSTNVTALPKAAVKDSCVTTSEVLELNVSPKMTPERMCIEETRQAAAVLCEAPADKGEVEPALPFAEKIKREVPKPKTTSTAREAPAAEESASAAAAAAAQAAVAPAQASPLDKQEEPPRVAQHSASQAAERSTAKRLSVSEASKQEEEKKRDLEEDTPSATATPATDQSDQLHLGDTCESVSPDTDEAAMKRKIVVVEEIVEVKQVISPEATGAQSPPPPVQREEEGEELDLDVLEQIAIERALLSGLSGARVEGASPEEEWDHSLEEPEEKSWPNFIEGMF</sequence>
<feature type="region of interest" description="Disordered" evidence="4">
    <location>
        <begin position="1172"/>
        <end position="1206"/>
    </location>
</feature>
<keyword evidence="2" id="KW-0689">Ribosomal protein</keyword>
<feature type="region of interest" description="Disordered" evidence="4">
    <location>
        <begin position="983"/>
        <end position="1111"/>
    </location>
</feature>
<feature type="compositionally biased region" description="Polar residues" evidence="4">
    <location>
        <begin position="641"/>
        <end position="657"/>
    </location>
</feature>
<feature type="compositionally biased region" description="Low complexity" evidence="4">
    <location>
        <begin position="258"/>
        <end position="268"/>
    </location>
</feature>
<feature type="compositionally biased region" description="Basic and acidic residues" evidence="4">
    <location>
        <begin position="477"/>
        <end position="492"/>
    </location>
</feature>
<dbReference type="GO" id="GO:0003735">
    <property type="term" value="F:structural constituent of ribosome"/>
    <property type="evidence" value="ECO:0007669"/>
    <property type="project" value="TreeGrafter"/>
</dbReference>
<evidence type="ECO:0000256" key="3">
    <source>
        <dbReference type="ARBA" id="ARBA00023274"/>
    </source>
</evidence>
<dbReference type="Gene3D" id="1.10.10.10">
    <property type="entry name" value="Winged helix-like DNA-binding domain superfamily/Winged helix DNA-binding domain"/>
    <property type="match status" value="1"/>
</dbReference>
<keyword evidence="7" id="KW-1185">Reference proteome</keyword>
<feature type="region of interest" description="Disordered" evidence="4">
    <location>
        <begin position="817"/>
        <end position="842"/>
    </location>
</feature>
<keyword evidence="3" id="KW-0687">Ribonucleoprotein</keyword>
<feature type="region of interest" description="Disordered" evidence="4">
    <location>
        <begin position="118"/>
        <end position="268"/>
    </location>
</feature>
<feature type="compositionally biased region" description="Basic and acidic residues" evidence="4">
    <location>
        <begin position="230"/>
        <end position="239"/>
    </location>
</feature>
<feature type="compositionally biased region" description="Basic and acidic residues" evidence="4">
    <location>
        <begin position="1067"/>
        <end position="1077"/>
    </location>
</feature>
<feature type="region of interest" description="Disordered" evidence="4">
    <location>
        <begin position="619"/>
        <end position="778"/>
    </location>
</feature>
<feature type="compositionally biased region" description="Polar residues" evidence="4">
    <location>
        <begin position="722"/>
        <end position="736"/>
    </location>
</feature>
<feature type="compositionally biased region" description="Basic and acidic residues" evidence="4">
    <location>
        <begin position="154"/>
        <end position="164"/>
    </location>
</feature>
<feature type="compositionally biased region" description="Basic residues" evidence="4">
    <location>
        <begin position="898"/>
        <end position="908"/>
    </location>
</feature>
<dbReference type="PANTHER" id="PTHR12146:SF25">
    <property type="entry name" value="PLECTIN_ES10 N-TERMINAL DOMAIN-CONTAINING PROTEIN"/>
    <property type="match status" value="1"/>
</dbReference>
<dbReference type="GO" id="GO:0003723">
    <property type="term" value="F:RNA binding"/>
    <property type="evidence" value="ECO:0007669"/>
    <property type="project" value="TreeGrafter"/>
</dbReference>
<feature type="region of interest" description="Disordered" evidence="4">
    <location>
        <begin position="477"/>
        <end position="512"/>
    </location>
</feature>
<feature type="compositionally biased region" description="Basic and acidic residues" evidence="4">
    <location>
        <begin position="695"/>
        <end position="715"/>
    </location>
</feature>
<name>A0A6A5FD96_PERFL</name>
<feature type="region of interest" description="Disordered" evidence="4">
    <location>
        <begin position="855"/>
        <end position="910"/>
    </location>
</feature>
<dbReference type="InterPro" id="IPR037447">
    <property type="entry name" value="Ribosomal_eS10"/>
</dbReference>
<proteinExistence type="inferred from homology"/>
<reference evidence="6 7" key="1">
    <citation type="submission" date="2019-06" db="EMBL/GenBank/DDBJ databases">
        <title>A chromosome-scale genome assembly of the European perch, Perca fluviatilis.</title>
        <authorList>
            <person name="Roques C."/>
            <person name="Zahm M."/>
            <person name="Cabau C."/>
            <person name="Klopp C."/>
            <person name="Bouchez O."/>
            <person name="Donnadieu C."/>
            <person name="Kuhl H."/>
            <person name="Gislard M."/>
            <person name="Guendouz S."/>
            <person name="Journot L."/>
            <person name="Haffray P."/>
            <person name="Bestin A."/>
            <person name="Morvezen R."/>
            <person name="Feron R."/>
            <person name="Wen M."/>
            <person name="Jouanno E."/>
            <person name="Herpin A."/>
            <person name="Schartl M."/>
            <person name="Postlethwait J."/>
            <person name="Schaerlinger B."/>
            <person name="Chardard D."/>
            <person name="Lecocq T."/>
            <person name="Poncet C."/>
            <person name="Jaffrelo L."/>
            <person name="Lampietro C."/>
            <person name="Guiguen Y."/>
        </authorList>
    </citation>
    <scope>NUCLEOTIDE SEQUENCE [LARGE SCALE GENOMIC DNA]</scope>
    <source>
        <tissue evidence="6">Blood</tissue>
    </source>
</reference>
<feature type="compositionally biased region" description="Basic and acidic residues" evidence="4">
    <location>
        <begin position="130"/>
        <end position="145"/>
    </location>
</feature>
<dbReference type="Pfam" id="PF03501">
    <property type="entry name" value="S10_plectin"/>
    <property type="match status" value="1"/>
</dbReference>
<dbReference type="GO" id="GO:0022627">
    <property type="term" value="C:cytosolic small ribosomal subunit"/>
    <property type="evidence" value="ECO:0007669"/>
    <property type="project" value="TreeGrafter"/>
</dbReference>
<dbReference type="FunFam" id="1.10.10.10:FF:000388">
    <property type="entry name" value="plectin isoform X1"/>
    <property type="match status" value="1"/>
</dbReference>
<dbReference type="InterPro" id="IPR036388">
    <property type="entry name" value="WH-like_DNA-bd_sf"/>
</dbReference>
<feature type="compositionally biased region" description="Polar residues" evidence="4">
    <location>
        <begin position="495"/>
        <end position="511"/>
    </location>
</feature>